<reference evidence="3" key="1">
    <citation type="submission" date="2022-06" db="EMBL/GenBank/DDBJ databases">
        <title>Sneathiella actinostolidae sp. nov., isolated from a sea anemonein the Western Pacific Ocean.</title>
        <authorList>
            <person name="Wei M.J."/>
        </authorList>
    </citation>
    <scope>NUCLEOTIDE SEQUENCE</scope>
    <source>
        <strain evidence="3">PHK-P5</strain>
    </source>
</reference>
<keyword evidence="1" id="KW-0472">Membrane</keyword>
<keyword evidence="1" id="KW-0812">Transmembrane</keyword>
<feature type="transmembrane region" description="Helical" evidence="1">
    <location>
        <begin position="21"/>
        <end position="44"/>
    </location>
</feature>
<dbReference type="Gene3D" id="3.40.50.410">
    <property type="entry name" value="von Willebrand factor, type A domain"/>
    <property type="match status" value="2"/>
</dbReference>
<dbReference type="Pfam" id="PF13400">
    <property type="entry name" value="Tad"/>
    <property type="match status" value="1"/>
</dbReference>
<evidence type="ECO:0000313" key="4">
    <source>
        <dbReference type="Proteomes" id="UP001056291"/>
    </source>
</evidence>
<sequence length="550" mass="60655">MNKRFSFTSFRQSLKEFGSNTNGVSAVIIAFLAIPLFGFVGLSVDLGRAYVLKSKLSTALDAAGLAAGRNIFSPDAEIYADAQKYFDANFPPGYMGTAAITMDSSTISWDTDKENITLSVRADMATTFMNVLKQPELTVGANTEIKRDNRGMELVLVLDNTGSMTSSSGTGTRLSVLKEASTNLIDILYGGNETNDKLWVSIVPYTTTVNIGPQNIGWLKSSYPANLTSNTNSIFTQDSSNTALGRDVTGDSVNDTVYGWEGCIEMRDHLINGTVDMSDDPPNNDFVPYFWDDYHKDLDNVFYDDPDESSEYVDDNVMKNNWKRYRSSRGGDYFSITTSRGPNEDCPPVILPLTAEKTTITDKIDDMVADGATAVNIGLVWGWRALSPRWNGEWYGSSTINLPTNTKVTPQVPYTSLPLNYFETYMDKVVILMTDGINTLGSYDRYHAYARSERFDTTPTHSYYDYRGFLNTSLPSDGDSYPDKIDQKMLATCTAMKSAGIIIYTVEFVSGNLAGCATSTKHAFVATTAADLLDDFNTIGEELSNLRISK</sequence>
<organism evidence="3 4">
    <name type="scientific">Sneathiella marina</name>
    <dbReference type="NCBI Taxonomy" id="2950108"/>
    <lineage>
        <taxon>Bacteria</taxon>
        <taxon>Pseudomonadati</taxon>
        <taxon>Pseudomonadota</taxon>
        <taxon>Alphaproteobacteria</taxon>
        <taxon>Sneathiellales</taxon>
        <taxon>Sneathiellaceae</taxon>
        <taxon>Sneathiella</taxon>
    </lineage>
</organism>
<keyword evidence="1" id="KW-1133">Transmembrane helix</keyword>
<gene>
    <name evidence="3" type="ORF">NBZ79_08100</name>
</gene>
<evidence type="ECO:0000313" key="3">
    <source>
        <dbReference type="EMBL" id="USG62938.1"/>
    </source>
</evidence>
<dbReference type="InterPro" id="IPR036465">
    <property type="entry name" value="vWFA_dom_sf"/>
</dbReference>
<dbReference type="Proteomes" id="UP001056291">
    <property type="component" value="Chromosome"/>
</dbReference>
<dbReference type="InterPro" id="IPR028087">
    <property type="entry name" value="Tad_N"/>
</dbReference>
<proteinExistence type="predicted"/>
<evidence type="ECO:0000259" key="2">
    <source>
        <dbReference type="Pfam" id="PF13400"/>
    </source>
</evidence>
<keyword evidence="4" id="KW-1185">Reference proteome</keyword>
<accession>A0ABY4W6Z6</accession>
<evidence type="ECO:0000256" key="1">
    <source>
        <dbReference type="SAM" id="Phobius"/>
    </source>
</evidence>
<name>A0ABY4W6Z6_9PROT</name>
<dbReference type="EMBL" id="CP098747">
    <property type="protein sequence ID" value="USG62938.1"/>
    <property type="molecule type" value="Genomic_DNA"/>
</dbReference>
<protein>
    <submittedName>
        <fullName evidence="3">Pilus assembly protein TadG-related protein</fullName>
    </submittedName>
</protein>
<dbReference type="RefSeq" id="WP_251937247.1">
    <property type="nucleotide sequence ID" value="NZ_CP098747.1"/>
</dbReference>
<feature type="domain" description="Putative Flp pilus-assembly TadG-like N-terminal" evidence="2">
    <location>
        <begin position="25"/>
        <end position="69"/>
    </location>
</feature>
<dbReference type="SUPFAM" id="SSF53300">
    <property type="entry name" value="vWA-like"/>
    <property type="match status" value="1"/>
</dbReference>